<keyword evidence="10 13" id="KW-0472">Membrane</keyword>
<keyword evidence="9 13" id="KW-1133">Transmembrane helix</keyword>
<keyword evidence="7 14" id="KW-0732">Signal</keyword>
<dbReference type="Pfam" id="PF13855">
    <property type="entry name" value="LRR_8"/>
    <property type="match status" value="1"/>
</dbReference>
<dbReference type="FunFam" id="3.80.10.10:FF:000041">
    <property type="entry name" value="LRR receptor-like serine/threonine-protein kinase ERECTA"/>
    <property type="match status" value="2"/>
</dbReference>
<dbReference type="PANTHER" id="PTHR48061:SF16">
    <property type="entry name" value="CF-2.2"/>
    <property type="match status" value="1"/>
</dbReference>
<protein>
    <submittedName>
        <fullName evidence="16">Leucine-rich repeat protein</fullName>
        <ecNumber evidence="16">3.2.1.15</ecNumber>
    </submittedName>
</protein>
<dbReference type="InterPro" id="IPR013210">
    <property type="entry name" value="LRR_N_plant-typ"/>
</dbReference>
<dbReference type="GO" id="GO:0004650">
    <property type="term" value="F:polygalacturonase activity"/>
    <property type="evidence" value="ECO:0007669"/>
    <property type="project" value="UniProtKB-EC"/>
</dbReference>
<feature type="chain" id="PRO_5013896889" evidence="14">
    <location>
        <begin position="21"/>
        <end position="1445"/>
    </location>
</feature>
<evidence type="ECO:0000256" key="12">
    <source>
        <dbReference type="ARBA" id="ARBA00023180"/>
    </source>
</evidence>
<proteinExistence type="inferred from homology"/>
<dbReference type="InterPro" id="IPR032675">
    <property type="entry name" value="LRR_dom_sf"/>
</dbReference>
<evidence type="ECO:0000256" key="6">
    <source>
        <dbReference type="ARBA" id="ARBA00022692"/>
    </source>
</evidence>
<organism evidence="16 17">
    <name type="scientific">Handroanthus impetiginosus</name>
    <dbReference type="NCBI Taxonomy" id="429701"/>
    <lineage>
        <taxon>Eukaryota</taxon>
        <taxon>Viridiplantae</taxon>
        <taxon>Streptophyta</taxon>
        <taxon>Embryophyta</taxon>
        <taxon>Tracheophyta</taxon>
        <taxon>Spermatophyta</taxon>
        <taxon>Magnoliopsida</taxon>
        <taxon>eudicotyledons</taxon>
        <taxon>Gunneridae</taxon>
        <taxon>Pentapetalae</taxon>
        <taxon>asterids</taxon>
        <taxon>lamiids</taxon>
        <taxon>Lamiales</taxon>
        <taxon>Bignoniaceae</taxon>
        <taxon>Crescentiina</taxon>
        <taxon>Tabebuia alliance</taxon>
        <taxon>Handroanthus</taxon>
    </lineage>
</organism>
<dbReference type="Pfam" id="PF00560">
    <property type="entry name" value="LRR_1"/>
    <property type="match status" value="5"/>
</dbReference>
<evidence type="ECO:0000256" key="13">
    <source>
        <dbReference type="SAM" id="Phobius"/>
    </source>
</evidence>
<evidence type="ECO:0000256" key="7">
    <source>
        <dbReference type="ARBA" id="ARBA00022729"/>
    </source>
</evidence>
<dbReference type="GO" id="GO:0005886">
    <property type="term" value="C:plasma membrane"/>
    <property type="evidence" value="ECO:0007669"/>
    <property type="project" value="UniProtKB-SubCell"/>
</dbReference>
<evidence type="ECO:0000313" key="16">
    <source>
        <dbReference type="EMBL" id="PIN21790.1"/>
    </source>
</evidence>
<evidence type="ECO:0000256" key="3">
    <source>
        <dbReference type="ARBA" id="ARBA00022475"/>
    </source>
</evidence>
<sequence>MKTLFFLSIFCITCILPAFGHCLDDQKSLLLGLRNSLRFNHSDSTKLVYWNHTKDCCNWDGVECDVFGHVISLHLDGEMISGRIENSEYLFNLSYLEKLNLAFNDFNGIQIPRGISNLANLTHLNLSYAGFAGQVLQEVLRLKKLVSLDLSDNGHPSIVKLENPDLKGRIGLLNLEYIYLIYNFLSGNIPSTLFALPSLQQLCLGDNEFCGQVQELSNLSKSSLQGLDLSPNHLEGPVPKFFSELEQLKMLSLSSNKFNGTVQLDMFRNSGLEFLDLSHYDLFVQSTDSDSSLPLLPNIHLSSNQLNGEIPNWIWEIGNGSLVHLNLSYNLLRGLQKPYKFPSLYNLDLHSNHFRGELPIPPLSSVYVDYSYNKFTNSIPGSVFLSGASFFSVSNNNLTGEIPPSICSATYLRVLDFSANALTEARSLNNCPILEILDIGNNRFEDTFPCMLTKTHLHVLILRSNKFYGDLHCPKAFQEWAYLQIIDISSNNFSGDISLLPFSTWRGMVSANDNKQPEYDHLYVDFPTVSGYHGDAGHYRDAVTVTMKGLEMNLTKILTIFTSIDFLNNKFHGKIPYSIRDLKSLYGLNLSHNELTGSIPTSIGNLTQLGFLDLSVNKLTGKIPVELASLTFISFLNLSYNKLFGKIPEGPQFRTFSLGSFEGNIGLYGCPVDTSCNKKGSDGSTPRFQNGEVHLKREIDWDYVSAALGFASLENRELEGSLPEFAFKGSLPSLSLSCTRFSRNVSETIGRLRMLTNLDLRACSFSGSIPNSIKNLTQLVYFNLSINQFVGPVPSFAFLKKLTTINLSAKCLTGQIPDSLWEGLENLDFLDLSSIRDSLNGSSSSLESLELSINKLEGPVPRFFFDLQNLLALELASNKFNGSVVLTHLRKLTNLVSLDLSHNNLSVHVNEKVPISLLFPRTLAPVRFFSIATNRIIGTTPSSLCNAIDLQILDFSNNHFHGNIPSCLLQKSLRILNLRRSNLSGDIPDTFPVGCALETLDLSWNVLQGKVPRSLERCTEIESISLSNNDLNDSFLCWLKNLSKLRVLVLSFNKIHGNISCLHENSSNWPNLQIINIASNSFHGVLPANLFQNLKAFMFDENGPQSQLDHLQLYLSETNIYYQDSITVTVKGLDIDLPKILTIFTSIDFSNDHFQGIIQIESLYILNLSCTALSGHIPSSIGNLQKLESLDLLFNNFSGQIPRQIASLTFLSFLNLSYNHLVGRIPQGSQMQTFTESSYAGNDGLRGFQLNKTCNDSEESAAMFPRWYWESEEKENSMDSEIYVSAALVFLVGLGVILAPLLFCKRWRRCYNKNLNRFILYDHCYVLDHLLSVTREDLEINPYTGIDGLWLLIYVIDVEYFDVALYFVEKYPNVATLRLPDNTSSLKKIAGKRSLFFKNRRFYPQEEFSSSLLKNLQAIPWKFTKSSGNNQAFDLSTETPMHAQA</sequence>
<keyword evidence="17" id="KW-1185">Reference proteome</keyword>
<keyword evidence="16" id="KW-0326">Glycosidase</keyword>
<keyword evidence="8" id="KW-0677">Repeat</keyword>
<dbReference type="OrthoDB" id="551849at2759"/>
<keyword evidence="3" id="KW-1003">Cell membrane</keyword>
<dbReference type="PANTHER" id="PTHR48061">
    <property type="entry name" value="LEUCINE-RICH REPEAT RECEPTOR PROTEIN KINASE EMS1-LIKE-RELATED"/>
    <property type="match status" value="1"/>
</dbReference>
<dbReference type="STRING" id="429701.A0A2G9HWS8"/>
<dbReference type="SMART" id="SM00365">
    <property type="entry name" value="LRR_SD22"/>
    <property type="match status" value="6"/>
</dbReference>
<dbReference type="GO" id="GO:0006952">
    <property type="term" value="P:defense response"/>
    <property type="evidence" value="ECO:0007669"/>
    <property type="project" value="UniProtKB-ARBA"/>
</dbReference>
<evidence type="ECO:0000256" key="1">
    <source>
        <dbReference type="ARBA" id="ARBA00004251"/>
    </source>
</evidence>
<evidence type="ECO:0000256" key="11">
    <source>
        <dbReference type="ARBA" id="ARBA00023170"/>
    </source>
</evidence>
<feature type="domain" description="Leucine-rich repeat-containing N-terminal plant-type" evidence="15">
    <location>
        <begin position="24"/>
        <end position="65"/>
    </location>
</feature>
<dbReference type="FunFam" id="3.80.10.10:FF:000722">
    <property type="entry name" value="Leucine-rich repeat receptor-like protein kinase"/>
    <property type="match status" value="1"/>
</dbReference>
<evidence type="ECO:0000256" key="4">
    <source>
        <dbReference type="ARBA" id="ARBA00022553"/>
    </source>
</evidence>
<evidence type="ECO:0000313" key="17">
    <source>
        <dbReference type="Proteomes" id="UP000231279"/>
    </source>
</evidence>
<name>A0A2G9HWS8_9LAMI</name>
<dbReference type="Proteomes" id="UP000231279">
    <property type="component" value="Unassembled WGS sequence"/>
</dbReference>
<comment type="similarity">
    <text evidence="2">Belongs to the RLP family.</text>
</comment>
<dbReference type="SMART" id="SM00369">
    <property type="entry name" value="LRR_TYP"/>
    <property type="match status" value="7"/>
</dbReference>
<evidence type="ECO:0000256" key="10">
    <source>
        <dbReference type="ARBA" id="ARBA00023136"/>
    </source>
</evidence>
<evidence type="ECO:0000256" key="2">
    <source>
        <dbReference type="ARBA" id="ARBA00009592"/>
    </source>
</evidence>
<dbReference type="InterPro" id="IPR003591">
    <property type="entry name" value="Leu-rich_rpt_typical-subtyp"/>
</dbReference>
<dbReference type="InterPro" id="IPR001611">
    <property type="entry name" value="Leu-rich_rpt"/>
</dbReference>
<comment type="subcellular location">
    <subcellularLocation>
        <location evidence="1">Cell membrane</location>
        <topology evidence="1">Single-pass type I membrane protein</topology>
    </subcellularLocation>
</comment>
<keyword evidence="5" id="KW-0433">Leucine-rich repeat</keyword>
<evidence type="ECO:0000256" key="14">
    <source>
        <dbReference type="SAM" id="SignalP"/>
    </source>
</evidence>
<keyword evidence="16" id="KW-0378">Hydrolase</keyword>
<feature type="transmembrane region" description="Helical" evidence="13">
    <location>
        <begin position="1282"/>
        <end position="1303"/>
    </location>
</feature>
<dbReference type="Pfam" id="PF08263">
    <property type="entry name" value="LRRNT_2"/>
    <property type="match status" value="1"/>
</dbReference>
<keyword evidence="12" id="KW-0325">Glycoprotein</keyword>
<keyword evidence="4" id="KW-0597">Phosphoprotein</keyword>
<dbReference type="Gene3D" id="3.80.10.10">
    <property type="entry name" value="Ribonuclease Inhibitor"/>
    <property type="match status" value="4"/>
</dbReference>
<evidence type="ECO:0000259" key="15">
    <source>
        <dbReference type="Pfam" id="PF08263"/>
    </source>
</evidence>
<accession>A0A2G9HWS8</accession>
<dbReference type="SUPFAM" id="SSF52058">
    <property type="entry name" value="L domain-like"/>
    <property type="match status" value="4"/>
</dbReference>
<keyword evidence="6 13" id="KW-0812">Transmembrane</keyword>
<comment type="caution">
    <text evidence="16">The sequence shown here is derived from an EMBL/GenBank/DDBJ whole genome shotgun (WGS) entry which is preliminary data.</text>
</comment>
<dbReference type="EMBL" id="NKXS01000882">
    <property type="protein sequence ID" value="PIN21790.1"/>
    <property type="molecule type" value="Genomic_DNA"/>
</dbReference>
<dbReference type="EC" id="3.2.1.15" evidence="16"/>
<evidence type="ECO:0000256" key="8">
    <source>
        <dbReference type="ARBA" id="ARBA00022737"/>
    </source>
</evidence>
<evidence type="ECO:0000256" key="5">
    <source>
        <dbReference type="ARBA" id="ARBA00022614"/>
    </source>
</evidence>
<dbReference type="GO" id="GO:0051707">
    <property type="term" value="P:response to other organism"/>
    <property type="evidence" value="ECO:0007669"/>
    <property type="project" value="UniProtKB-ARBA"/>
</dbReference>
<gene>
    <name evidence="16" type="ORF">CDL12_05509</name>
</gene>
<dbReference type="InterPro" id="IPR046956">
    <property type="entry name" value="RLP23-like"/>
</dbReference>
<keyword evidence="11" id="KW-0675">Receptor</keyword>
<reference evidence="17" key="1">
    <citation type="journal article" date="2018" name="Gigascience">
        <title>Genome assembly of the Pink Ipe (Handroanthus impetiginosus, Bignoniaceae), a highly valued, ecologically keystone Neotropical timber forest tree.</title>
        <authorList>
            <person name="Silva-Junior O.B."/>
            <person name="Grattapaglia D."/>
            <person name="Novaes E."/>
            <person name="Collevatti R.G."/>
        </authorList>
    </citation>
    <scope>NUCLEOTIDE SEQUENCE [LARGE SCALE GENOMIC DNA]</scope>
    <source>
        <strain evidence="17">cv. UFG-1</strain>
    </source>
</reference>
<feature type="signal peptide" evidence="14">
    <location>
        <begin position="1"/>
        <end position="20"/>
    </location>
</feature>
<dbReference type="FunFam" id="3.80.10.10:FF:000213">
    <property type="entry name" value="Tyrosine-sulfated glycopeptide receptor 1"/>
    <property type="match status" value="1"/>
</dbReference>
<evidence type="ECO:0000256" key="9">
    <source>
        <dbReference type="ARBA" id="ARBA00022989"/>
    </source>
</evidence>